<reference evidence="1 2" key="1">
    <citation type="journal article" date="2021" name="J. Hered.">
        <title>A chromosome-level genome assembly of the parasitoid wasp, Cotesia glomerata (Hymenoptera: Braconidae).</title>
        <authorList>
            <person name="Pinto B.J."/>
            <person name="Weis J.J."/>
            <person name="Gamble T."/>
            <person name="Ode P.J."/>
            <person name="Paul R."/>
            <person name="Zaspel J.M."/>
        </authorList>
    </citation>
    <scope>NUCLEOTIDE SEQUENCE [LARGE SCALE GENOMIC DNA]</scope>
    <source>
        <strain evidence="1">CgM1</strain>
    </source>
</reference>
<dbReference type="Proteomes" id="UP000826195">
    <property type="component" value="Unassembled WGS sequence"/>
</dbReference>
<accession>A0AAV7IAB1</accession>
<keyword evidence="2" id="KW-1185">Reference proteome</keyword>
<gene>
    <name evidence="1" type="ORF">KQX54_001211</name>
</gene>
<proteinExistence type="predicted"/>
<sequence>MASWMLKTVILITAERSTQKAPLFDWSPKKKRKKTKYSEKVQSTSLFPFDFKKYVMNNNDNGDVFTFGSSNSNSGNLTMVWKQQKEKLVSMADVMAGLRRIREESAILGDWRPLKMDLKAVRPKSERVAAADLKMKWMGCKRRWKKCETTLVRIATEQN</sequence>
<name>A0AAV7IAB1_COTGL</name>
<evidence type="ECO:0000313" key="2">
    <source>
        <dbReference type="Proteomes" id="UP000826195"/>
    </source>
</evidence>
<dbReference type="EMBL" id="JAHXZJ010001865">
    <property type="protein sequence ID" value="KAH0548485.1"/>
    <property type="molecule type" value="Genomic_DNA"/>
</dbReference>
<dbReference type="AlphaFoldDB" id="A0AAV7IAB1"/>
<organism evidence="1 2">
    <name type="scientific">Cotesia glomerata</name>
    <name type="common">Lepidopteran parasitic wasp</name>
    <name type="synonym">Apanteles glomeratus</name>
    <dbReference type="NCBI Taxonomy" id="32391"/>
    <lineage>
        <taxon>Eukaryota</taxon>
        <taxon>Metazoa</taxon>
        <taxon>Ecdysozoa</taxon>
        <taxon>Arthropoda</taxon>
        <taxon>Hexapoda</taxon>
        <taxon>Insecta</taxon>
        <taxon>Pterygota</taxon>
        <taxon>Neoptera</taxon>
        <taxon>Endopterygota</taxon>
        <taxon>Hymenoptera</taxon>
        <taxon>Apocrita</taxon>
        <taxon>Ichneumonoidea</taxon>
        <taxon>Braconidae</taxon>
        <taxon>Microgastrinae</taxon>
        <taxon>Cotesia</taxon>
    </lineage>
</organism>
<comment type="caution">
    <text evidence="1">The sequence shown here is derived from an EMBL/GenBank/DDBJ whole genome shotgun (WGS) entry which is preliminary data.</text>
</comment>
<evidence type="ECO:0000313" key="1">
    <source>
        <dbReference type="EMBL" id="KAH0548485.1"/>
    </source>
</evidence>
<protein>
    <submittedName>
        <fullName evidence="1">Uncharacterized protein</fullName>
    </submittedName>
</protein>